<keyword evidence="3" id="KW-1185">Reference proteome</keyword>
<dbReference type="AlphaFoldDB" id="A0A232EL19"/>
<feature type="compositionally biased region" description="Polar residues" evidence="1">
    <location>
        <begin position="59"/>
        <end position="79"/>
    </location>
</feature>
<dbReference type="EMBL" id="NNAY01003652">
    <property type="protein sequence ID" value="OXU19047.1"/>
    <property type="molecule type" value="Genomic_DNA"/>
</dbReference>
<evidence type="ECO:0000313" key="3">
    <source>
        <dbReference type="Proteomes" id="UP000215335"/>
    </source>
</evidence>
<protein>
    <submittedName>
        <fullName evidence="2">Uncharacterized protein</fullName>
    </submittedName>
</protein>
<gene>
    <name evidence="2" type="ORF">TSAR_014817</name>
</gene>
<reference evidence="2 3" key="1">
    <citation type="journal article" date="2017" name="Curr. Biol.">
        <title>The Evolution of Venom by Co-option of Single-Copy Genes.</title>
        <authorList>
            <person name="Martinson E.O."/>
            <person name="Mrinalini"/>
            <person name="Kelkar Y.D."/>
            <person name="Chang C.H."/>
            <person name="Werren J.H."/>
        </authorList>
    </citation>
    <scope>NUCLEOTIDE SEQUENCE [LARGE SCALE GENOMIC DNA]</scope>
    <source>
        <strain evidence="2 3">Alberta</strain>
        <tissue evidence="2">Whole body</tissue>
    </source>
</reference>
<feature type="region of interest" description="Disordered" evidence="1">
    <location>
        <begin position="21"/>
        <end position="114"/>
    </location>
</feature>
<comment type="caution">
    <text evidence="2">The sequence shown here is derived from an EMBL/GenBank/DDBJ whole genome shotgun (WGS) entry which is preliminary data.</text>
</comment>
<dbReference type="Proteomes" id="UP000215335">
    <property type="component" value="Unassembled WGS sequence"/>
</dbReference>
<proteinExistence type="predicted"/>
<name>A0A232EL19_9HYME</name>
<feature type="compositionally biased region" description="Basic residues" evidence="1">
    <location>
        <begin position="105"/>
        <end position="114"/>
    </location>
</feature>
<feature type="compositionally biased region" description="Acidic residues" evidence="1">
    <location>
        <begin position="30"/>
        <end position="40"/>
    </location>
</feature>
<evidence type="ECO:0000256" key="1">
    <source>
        <dbReference type="SAM" id="MobiDB-lite"/>
    </source>
</evidence>
<accession>A0A232EL19</accession>
<evidence type="ECO:0000313" key="2">
    <source>
        <dbReference type="EMBL" id="OXU19047.1"/>
    </source>
</evidence>
<sequence length="114" mass="12553">MNSYKLQTEQEVDIGEVAVCDLKPCHDEEQFPEDAPEPQDSDSTTPEPQISPKKDEHSATAQPALSTEATADSAPQSPTLIVPKRRGRPRSSKKEAPAPTATSPRRLHPRDRQN</sequence>
<organism evidence="2 3">
    <name type="scientific">Trichomalopsis sarcophagae</name>
    <dbReference type="NCBI Taxonomy" id="543379"/>
    <lineage>
        <taxon>Eukaryota</taxon>
        <taxon>Metazoa</taxon>
        <taxon>Ecdysozoa</taxon>
        <taxon>Arthropoda</taxon>
        <taxon>Hexapoda</taxon>
        <taxon>Insecta</taxon>
        <taxon>Pterygota</taxon>
        <taxon>Neoptera</taxon>
        <taxon>Endopterygota</taxon>
        <taxon>Hymenoptera</taxon>
        <taxon>Apocrita</taxon>
        <taxon>Proctotrupomorpha</taxon>
        <taxon>Chalcidoidea</taxon>
        <taxon>Pteromalidae</taxon>
        <taxon>Pteromalinae</taxon>
        <taxon>Trichomalopsis</taxon>
    </lineage>
</organism>